<reference evidence="2 3" key="1">
    <citation type="submission" date="2022-01" db="EMBL/GenBank/DDBJ databases">
        <title>Labilibaculum sp. nov, a marine bacterium isolated from Antarctica.</title>
        <authorList>
            <person name="Dai W."/>
        </authorList>
    </citation>
    <scope>NUCLEOTIDE SEQUENCE [LARGE SCALE GENOMIC DNA]</scope>
    <source>
        <strain evidence="2 3">DW002</strain>
    </source>
</reference>
<evidence type="ECO:0000313" key="2">
    <source>
        <dbReference type="EMBL" id="MDE5419718.1"/>
    </source>
</evidence>
<dbReference type="Proteomes" id="UP001528920">
    <property type="component" value="Unassembled WGS sequence"/>
</dbReference>
<organism evidence="2 3">
    <name type="scientific">Paralabilibaculum antarcticum</name>
    <dbReference type="NCBI Taxonomy" id="2912572"/>
    <lineage>
        <taxon>Bacteria</taxon>
        <taxon>Pseudomonadati</taxon>
        <taxon>Bacteroidota</taxon>
        <taxon>Bacteroidia</taxon>
        <taxon>Marinilabiliales</taxon>
        <taxon>Marinifilaceae</taxon>
        <taxon>Paralabilibaculum</taxon>
    </lineage>
</organism>
<evidence type="ECO:0000259" key="1">
    <source>
        <dbReference type="Pfam" id="PF09413"/>
    </source>
</evidence>
<feature type="domain" description="DUF2007" evidence="1">
    <location>
        <begin position="10"/>
        <end position="72"/>
    </location>
</feature>
<dbReference type="Pfam" id="PF09413">
    <property type="entry name" value="DUF2007"/>
    <property type="match status" value="1"/>
</dbReference>
<comment type="caution">
    <text evidence="2">The sequence shown here is derived from an EMBL/GenBank/DDBJ whole genome shotgun (WGS) entry which is preliminary data.</text>
</comment>
<proteinExistence type="predicted"/>
<accession>A0ABT5VWC0</accession>
<dbReference type="InterPro" id="IPR018551">
    <property type="entry name" value="DUF2007"/>
</dbReference>
<evidence type="ECO:0000313" key="3">
    <source>
        <dbReference type="Proteomes" id="UP001528920"/>
    </source>
</evidence>
<dbReference type="EMBL" id="JAKJSC010000005">
    <property type="protein sequence ID" value="MDE5419718.1"/>
    <property type="molecule type" value="Genomic_DNA"/>
</dbReference>
<keyword evidence="3" id="KW-1185">Reference proteome</keyword>
<gene>
    <name evidence="2" type="ORF">L3049_17125</name>
</gene>
<sequence length="76" mass="8592">MTDDTNIICVFTGSLVDVKYYQERLEEIGISSMFRDDFRSGTIVGIGGVPDSVELFVEIPDEEKAQKCIENLQKEE</sequence>
<name>A0ABT5VWC0_9BACT</name>
<dbReference type="RefSeq" id="WP_275111047.1">
    <property type="nucleotide sequence ID" value="NZ_JAKJSC010000005.1"/>
</dbReference>
<protein>
    <submittedName>
        <fullName evidence="2">DUF2007 domain-containing protein</fullName>
    </submittedName>
</protein>